<reference evidence="1" key="1">
    <citation type="submission" date="2022-08" db="EMBL/GenBank/DDBJ databases">
        <title>Genome Sequencing of Bacteroides fragilis Group Isolates with Nanopore Technology.</title>
        <authorList>
            <person name="Tisza M.J."/>
            <person name="Smith D."/>
            <person name="Dekker J.P."/>
        </authorList>
    </citation>
    <scope>NUCLEOTIDE SEQUENCE</scope>
    <source>
        <strain evidence="1">BFG-49</strain>
    </source>
</reference>
<evidence type="ECO:0000313" key="2">
    <source>
        <dbReference type="Proteomes" id="UP001058403"/>
    </source>
</evidence>
<organism evidence="1 2">
    <name type="scientific">Bacteroides fragilis</name>
    <dbReference type="NCBI Taxonomy" id="817"/>
    <lineage>
        <taxon>Bacteria</taxon>
        <taxon>Pseudomonadati</taxon>
        <taxon>Bacteroidota</taxon>
        <taxon>Bacteroidia</taxon>
        <taxon>Bacteroidales</taxon>
        <taxon>Bacteroidaceae</taxon>
        <taxon>Bacteroides</taxon>
    </lineage>
</organism>
<dbReference type="AlphaFoldDB" id="A0A9Q4J636"/>
<dbReference type="RefSeq" id="WP_256128201.1">
    <property type="nucleotide sequence ID" value="NZ_CAXSVT010000001.1"/>
</dbReference>
<name>A0A9Q4J636_BACFG</name>
<gene>
    <name evidence="1" type="ORF">NXW39_03670</name>
</gene>
<evidence type="ECO:0000313" key="1">
    <source>
        <dbReference type="EMBL" id="UVO90688.1"/>
    </source>
</evidence>
<sequence length="44" mass="4888">MMLIILLFVVSLFRGATSSVEKVNATFTHSNKFIAIFVPGNLLF</sequence>
<protein>
    <submittedName>
        <fullName evidence="1">Uncharacterized protein</fullName>
    </submittedName>
</protein>
<accession>A0A9Q4J636</accession>
<dbReference type="Proteomes" id="UP001058403">
    <property type="component" value="Chromosome"/>
</dbReference>
<proteinExistence type="predicted"/>
<dbReference type="EMBL" id="CP103070">
    <property type="protein sequence ID" value="UVO90688.1"/>
    <property type="molecule type" value="Genomic_DNA"/>
</dbReference>